<reference evidence="1" key="2">
    <citation type="journal article" date="2015" name="Data Brief">
        <title>Shoot transcriptome of the giant reed, Arundo donax.</title>
        <authorList>
            <person name="Barrero R.A."/>
            <person name="Guerrero F.D."/>
            <person name="Moolhuijzen P."/>
            <person name="Goolsby J.A."/>
            <person name="Tidwell J."/>
            <person name="Bellgard S.E."/>
            <person name="Bellgard M.I."/>
        </authorList>
    </citation>
    <scope>NUCLEOTIDE SEQUENCE</scope>
    <source>
        <tissue evidence="1">Shoot tissue taken approximately 20 cm above the soil surface</tissue>
    </source>
</reference>
<accession>A0A0A9CTI9</accession>
<evidence type="ECO:0000313" key="1">
    <source>
        <dbReference type="EMBL" id="JAD77753.1"/>
    </source>
</evidence>
<sequence>MQWCYFHQNVNFHVSEPHHRPVPMTVMLPHIGHQKSQGGMIDSHHARLVESNYSHMCDCCRQQNDCDSQPEQCLAEEIIHGQALLAKLCLQIVLDSGLRCLAKMGTVRHILCQL</sequence>
<name>A0A0A9CTI9_ARUDO</name>
<dbReference type="EMBL" id="GBRH01220142">
    <property type="protein sequence ID" value="JAD77753.1"/>
    <property type="molecule type" value="Transcribed_RNA"/>
</dbReference>
<dbReference type="AlphaFoldDB" id="A0A0A9CTI9"/>
<protein>
    <submittedName>
        <fullName evidence="1">Uncharacterized protein</fullName>
    </submittedName>
</protein>
<proteinExistence type="predicted"/>
<reference evidence="1" key="1">
    <citation type="submission" date="2014-09" db="EMBL/GenBank/DDBJ databases">
        <authorList>
            <person name="Magalhaes I.L.F."/>
            <person name="Oliveira U."/>
            <person name="Santos F.R."/>
            <person name="Vidigal T.H.D.A."/>
            <person name="Brescovit A.D."/>
            <person name="Santos A.J."/>
        </authorList>
    </citation>
    <scope>NUCLEOTIDE SEQUENCE</scope>
    <source>
        <tissue evidence="1">Shoot tissue taken approximately 20 cm above the soil surface</tissue>
    </source>
</reference>
<organism evidence="1">
    <name type="scientific">Arundo donax</name>
    <name type="common">Giant reed</name>
    <name type="synonym">Donax arundinaceus</name>
    <dbReference type="NCBI Taxonomy" id="35708"/>
    <lineage>
        <taxon>Eukaryota</taxon>
        <taxon>Viridiplantae</taxon>
        <taxon>Streptophyta</taxon>
        <taxon>Embryophyta</taxon>
        <taxon>Tracheophyta</taxon>
        <taxon>Spermatophyta</taxon>
        <taxon>Magnoliopsida</taxon>
        <taxon>Liliopsida</taxon>
        <taxon>Poales</taxon>
        <taxon>Poaceae</taxon>
        <taxon>PACMAD clade</taxon>
        <taxon>Arundinoideae</taxon>
        <taxon>Arundineae</taxon>
        <taxon>Arundo</taxon>
    </lineage>
</organism>